<proteinExistence type="predicted"/>
<gene>
    <name evidence="2" type="ORF">R3I93_006080</name>
</gene>
<reference evidence="2 3" key="1">
    <citation type="submission" date="2024-02" db="EMBL/GenBank/DDBJ databases">
        <title>Chromosome-level genome assembly of the Eurasian Minnow (Phoxinus phoxinus).</title>
        <authorList>
            <person name="Oriowo T.O."/>
            <person name="Martin S."/>
            <person name="Stange M."/>
            <person name="Chrysostomakis Y."/>
            <person name="Brown T."/>
            <person name="Winkler S."/>
            <person name="Kukowka S."/>
            <person name="Myers E.W."/>
            <person name="Bohne A."/>
        </authorList>
    </citation>
    <scope>NUCLEOTIDE SEQUENCE [LARGE SCALE GENOMIC DNA]</scope>
    <source>
        <strain evidence="2">ZFMK-TIS-60720</strain>
        <tissue evidence="2">Whole Organism</tissue>
    </source>
</reference>
<comment type="caution">
    <text evidence="2">The sequence shown here is derived from an EMBL/GenBank/DDBJ whole genome shotgun (WGS) entry which is preliminary data.</text>
</comment>
<keyword evidence="3" id="KW-1185">Reference proteome</keyword>
<keyword evidence="1" id="KW-0732">Signal</keyword>
<dbReference type="Proteomes" id="UP001364617">
    <property type="component" value="Unassembled WGS sequence"/>
</dbReference>
<sequence length="44" mass="4610">MRLGIVLVTSSVVAASLDCKLASSFAVCWLPTPRSMSLIACVPD</sequence>
<protein>
    <submittedName>
        <fullName evidence="2">Uncharacterized protein</fullName>
    </submittedName>
</protein>
<evidence type="ECO:0000313" key="2">
    <source>
        <dbReference type="EMBL" id="KAK7166192.1"/>
    </source>
</evidence>
<feature type="chain" id="PRO_5042912925" evidence="1">
    <location>
        <begin position="16"/>
        <end position="44"/>
    </location>
</feature>
<accession>A0AAN9D852</accession>
<dbReference type="AlphaFoldDB" id="A0AAN9D852"/>
<evidence type="ECO:0000256" key="1">
    <source>
        <dbReference type="SAM" id="SignalP"/>
    </source>
</evidence>
<name>A0AAN9D852_9TELE</name>
<dbReference type="EMBL" id="JAYKXH010000006">
    <property type="protein sequence ID" value="KAK7166192.1"/>
    <property type="molecule type" value="Genomic_DNA"/>
</dbReference>
<feature type="signal peptide" evidence="1">
    <location>
        <begin position="1"/>
        <end position="15"/>
    </location>
</feature>
<evidence type="ECO:0000313" key="3">
    <source>
        <dbReference type="Proteomes" id="UP001364617"/>
    </source>
</evidence>
<organism evidence="2 3">
    <name type="scientific">Phoxinus phoxinus</name>
    <name type="common">Eurasian minnow</name>
    <dbReference type="NCBI Taxonomy" id="58324"/>
    <lineage>
        <taxon>Eukaryota</taxon>
        <taxon>Metazoa</taxon>
        <taxon>Chordata</taxon>
        <taxon>Craniata</taxon>
        <taxon>Vertebrata</taxon>
        <taxon>Euteleostomi</taxon>
        <taxon>Actinopterygii</taxon>
        <taxon>Neopterygii</taxon>
        <taxon>Teleostei</taxon>
        <taxon>Ostariophysi</taxon>
        <taxon>Cypriniformes</taxon>
        <taxon>Leuciscidae</taxon>
        <taxon>Phoxininae</taxon>
        <taxon>Phoxinus</taxon>
    </lineage>
</organism>